<evidence type="ECO:0000256" key="7">
    <source>
        <dbReference type="ARBA" id="ARBA00048487"/>
    </source>
</evidence>
<dbReference type="Gene3D" id="2.60.40.1700">
    <property type="entry name" value="Protein-arginine deiminase, central domain"/>
    <property type="match status" value="1"/>
</dbReference>
<dbReference type="EMBL" id="JANPWB010000010">
    <property type="protein sequence ID" value="KAJ1144204.1"/>
    <property type="molecule type" value="Genomic_DNA"/>
</dbReference>
<dbReference type="InterPro" id="IPR038685">
    <property type="entry name" value="PAD_N_sf"/>
</dbReference>
<keyword evidence="14" id="KW-1185">Reference proteome</keyword>
<dbReference type="Pfam" id="PF08527">
    <property type="entry name" value="PAD_M"/>
    <property type="match status" value="1"/>
</dbReference>
<dbReference type="InterPro" id="IPR008972">
    <property type="entry name" value="Cupredoxin"/>
</dbReference>
<evidence type="ECO:0000256" key="8">
    <source>
        <dbReference type="PIRNR" id="PIRNR001247"/>
    </source>
</evidence>
<evidence type="ECO:0000313" key="14">
    <source>
        <dbReference type="Proteomes" id="UP001066276"/>
    </source>
</evidence>
<dbReference type="Pfam" id="PF08526">
    <property type="entry name" value="PAD_N"/>
    <property type="match status" value="1"/>
</dbReference>
<dbReference type="FunFam" id="3.75.10.10:FF:000003">
    <property type="entry name" value="Protein-arginine deiminase type-2"/>
    <property type="match status" value="1"/>
</dbReference>
<dbReference type="InterPro" id="IPR004303">
    <property type="entry name" value="PAD"/>
</dbReference>
<feature type="active site" evidence="9">
    <location>
        <position position="653"/>
    </location>
</feature>
<evidence type="ECO:0000256" key="2">
    <source>
        <dbReference type="ARBA" id="ARBA00008166"/>
    </source>
</evidence>
<dbReference type="FunFam" id="2.60.40.1700:FF:000001">
    <property type="entry name" value="Protein-arginine deiminase type-2"/>
    <property type="match status" value="1"/>
</dbReference>
<dbReference type="SUPFAM" id="SSF110083">
    <property type="entry name" value="Peptidylarginine deiminase Pad4, middle domain"/>
    <property type="match status" value="1"/>
</dbReference>
<dbReference type="SUPFAM" id="SSF49503">
    <property type="entry name" value="Cupredoxins"/>
    <property type="match status" value="1"/>
</dbReference>
<dbReference type="GO" id="GO:0005634">
    <property type="term" value="C:nucleus"/>
    <property type="evidence" value="ECO:0007669"/>
    <property type="project" value="TreeGrafter"/>
</dbReference>
<dbReference type="GO" id="GO:0005509">
    <property type="term" value="F:calcium ion binding"/>
    <property type="evidence" value="ECO:0007669"/>
    <property type="project" value="UniProtKB-UniRule"/>
</dbReference>
<feature type="active site" evidence="9">
    <location>
        <position position="469"/>
    </location>
</feature>
<dbReference type="PANTHER" id="PTHR10837:SF12">
    <property type="entry name" value="PROTEIN-ARGININE DEIMINASE TYPE-2"/>
    <property type="match status" value="1"/>
</dbReference>
<dbReference type="GO" id="GO:0005737">
    <property type="term" value="C:cytoplasm"/>
    <property type="evidence" value="ECO:0007669"/>
    <property type="project" value="UniProtKB-SubCell"/>
</dbReference>
<feature type="domain" description="Protein-arginine deiminase (PAD) central" evidence="12">
    <location>
        <begin position="117"/>
        <end position="270"/>
    </location>
</feature>
<feature type="domain" description="Protein-arginine deiminase C-terminal" evidence="10">
    <location>
        <begin position="281"/>
        <end position="668"/>
    </location>
</feature>
<evidence type="ECO:0000313" key="13">
    <source>
        <dbReference type="EMBL" id="KAJ1144204.1"/>
    </source>
</evidence>
<comment type="cofactor">
    <cofactor evidence="8">
        <name>Ca(2+)</name>
        <dbReference type="ChEBI" id="CHEBI:29108"/>
    </cofactor>
</comment>
<dbReference type="InterPro" id="IPR013732">
    <property type="entry name" value="PAD_N"/>
</dbReference>
<dbReference type="PIRSF" id="PIRSF001247">
    <property type="entry name" value="Protein-arginine_deiminase"/>
    <property type="match status" value="1"/>
</dbReference>
<dbReference type="AlphaFoldDB" id="A0AAV7QWN0"/>
<evidence type="ECO:0000256" key="3">
    <source>
        <dbReference type="ARBA" id="ARBA00012200"/>
    </source>
</evidence>
<proteinExistence type="inferred from homology"/>
<gene>
    <name evidence="13" type="ORF">NDU88_010506</name>
</gene>
<evidence type="ECO:0000256" key="4">
    <source>
        <dbReference type="ARBA" id="ARBA00022490"/>
    </source>
</evidence>
<dbReference type="Proteomes" id="UP001066276">
    <property type="component" value="Chromosome 6"/>
</dbReference>
<dbReference type="CDD" id="cd04214">
    <property type="entry name" value="PAD_N"/>
    <property type="match status" value="1"/>
</dbReference>
<evidence type="ECO:0000256" key="1">
    <source>
        <dbReference type="ARBA" id="ARBA00004496"/>
    </source>
</evidence>
<keyword evidence="6 8" id="KW-0106">Calcium</keyword>
<dbReference type="PANTHER" id="PTHR10837">
    <property type="entry name" value="PEPTIDYLARGININE DEIMINASE"/>
    <property type="match status" value="1"/>
</dbReference>
<keyword evidence="4 8" id="KW-0963">Cytoplasm</keyword>
<accession>A0AAV7QWN0</accession>
<organism evidence="13 14">
    <name type="scientific">Pleurodeles waltl</name>
    <name type="common">Iberian ribbed newt</name>
    <dbReference type="NCBI Taxonomy" id="8319"/>
    <lineage>
        <taxon>Eukaryota</taxon>
        <taxon>Metazoa</taxon>
        <taxon>Chordata</taxon>
        <taxon>Craniata</taxon>
        <taxon>Vertebrata</taxon>
        <taxon>Euteleostomi</taxon>
        <taxon>Amphibia</taxon>
        <taxon>Batrachia</taxon>
        <taxon>Caudata</taxon>
        <taxon>Salamandroidea</taxon>
        <taxon>Salamandridae</taxon>
        <taxon>Pleurodelinae</taxon>
        <taxon>Pleurodeles</taxon>
    </lineage>
</organism>
<evidence type="ECO:0000259" key="12">
    <source>
        <dbReference type="Pfam" id="PF08527"/>
    </source>
</evidence>
<dbReference type="EC" id="3.5.3.15" evidence="3 8"/>
<comment type="caution">
    <text evidence="13">The sequence shown here is derived from an EMBL/GenBank/DDBJ whole genome shotgun (WGS) entry which is preliminary data.</text>
</comment>
<dbReference type="Pfam" id="PF03068">
    <property type="entry name" value="PAD"/>
    <property type="match status" value="1"/>
</dbReference>
<comment type="catalytic activity">
    <reaction evidence="7 8">
        <text>L-arginyl-[protein] + H2O = L-citrullyl-[protein] + NH4(+)</text>
        <dbReference type="Rhea" id="RHEA:18089"/>
        <dbReference type="Rhea" id="RHEA-COMP:10532"/>
        <dbReference type="Rhea" id="RHEA-COMP:10588"/>
        <dbReference type="ChEBI" id="CHEBI:15377"/>
        <dbReference type="ChEBI" id="CHEBI:28938"/>
        <dbReference type="ChEBI" id="CHEBI:29965"/>
        <dbReference type="ChEBI" id="CHEBI:83397"/>
        <dbReference type="EC" id="3.5.3.15"/>
    </reaction>
</comment>
<evidence type="ECO:0000256" key="9">
    <source>
        <dbReference type="PIRSR" id="PIRSR001247-1"/>
    </source>
</evidence>
<comment type="function">
    <text evidence="8">Catalyzes the deimination of arginine residues of proteins.</text>
</comment>
<feature type="active site" evidence="9">
    <location>
        <position position="467"/>
    </location>
</feature>
<evidence type="ECO:0000256" key="6">
    <source>
        <dbReference type="ARBA" id="ARBA00022837"/>
    </source>
</evidence>
<evidence type="ECO:0000259" key="10">
    <source>
        <dbReference type="Pfam" id="PF03068"/>
    </source>
</evidence>
<dbReference type="Gene3D" id="2.60.40.1860">
    <property type="entry name" value="Protein-arginine deiminase, N-terminal domain"/>
    <property type="match status" value="1"/>
</dbReference>
<sequence>MATRTRTLRLERGERVQAVCVLGSRLTIDINGAAPTEAQWFSMRHSQNIDAEICNSDTSKMKVINGEKLWSLESGTVMELSMNTPSTEANDGKVTIAYYGPGADTPIDKAGVYLTGVEISLDVDADRDGIVEKNNPNKASWTWGPKGQGAILLVNCDKDSPVSRMRDGDDDIVFGQKDLEDMSPMVLRTRGPEKLPKGYHLLLHITASNSDKIAVFLYQNKMYSHVLGRSKLHYKLRYTGTNEKEFFVEGLCFPDATFPGLVSVSVSLLETLMEGIPEAPIYTDMVTFRMSPLIITPNILEPVEVFVCSVKDNYLFLKEIKSLVSEAHYKISICFEYVNRGDRWMQDEMEFGYIEAPHKGFPVVLDSPRDGGLKDFPIKELLRADFGYVAKTALCSDVSSLDSFGNLEVSPPVTANGKEYPLGRIIIGTSFPTTNGRRMAKVVRDFLYAQQVQPPVELYTDWLLVGHVDEIMTFVPAPDRKGFRLLLASPRACFQLFEQKKKEGHGDAAMFQGLETKRYTISKILSTDTLRQENAYVQRCIDWNRDILKQELGLTEEDIIDIPALFMLEKNEKNGKAANGNALNGKAVSFFPNMVNMIVLGNELGVPKPYGPIIKETCCLEQNIRSVLLPLDLKCTFIDDIVSYHQKLGEVHCGTNVRRKSFAFKWWNMVL</sequence>
<evidence type="ECO:0000256" key="5">
    <source>
        <dbReference type="ARBA" id="ARBA00022801"/>
    </source>
</evidence>
<dbReference type="GO" id="GO:0004668">
    <property type="term" value="F:protein-arginine deiminase activity"/>
    <property type="evidence" value="ECO:0007669"/>
    <property type="project" value="UniProtKB-UniRule"/>
</dbReference>
<evidence type="ECO:0000259" key="11">
    <source>
        <dbReference type="Pfam" id="PF08526"/>
    </source>
</evidence>
<dbReference type="SUPFAM" id="SSF55909">
    <property type="entry name" value="Pentein"/>
    <property type="match status" value="1"/>
</dbReference>
<protein>
    <recommendedName>
        <fullName evidence="3 8">Protein-arginine deiminase</fullName>
        <ecNumber evidence="3 8">3.5.3.15</ecNumber>
    </recommendedName>
</protein>
<dbReference type="Gene3D" id="3.75.10.10">
    <property type="entry name" value="L-arginine/glycine Amidinotransferase, Chain A"/>
    <property type="match status" value="1"/>
</dbReference>
<name>A0AAV7QWN0_PLEWA</name>
<dbReference type="InterPro" id="IPR013733">
    <property type="entry name" value="Prot_Arg_deaminase_cen_dom"/>
</dbReference>
<dbReference type="InterPro" id="IPR013530">
    <property type="entry name" value="PAD_C"/>
</dbReference>
<dbReference type="InterPro" id="IPR036556">
    <property type="entry name" value="PAD_central_sf"/>
</dbReference>
<feature type="domain" description="Protein-arginine deiminase (PAD) N-terminal" evidence="11">
    <location>
        <begin position="4"/>
        <end position="115"/>
    </location>
</feature>
<comment type="similarity">
    <text evidence="2 8">Belongs to the protein arginine deiminase family.</text>
</comment>
<comment type="subcellular location">
    <subcellularLocation>
        <location evidence="1 8">Cytoplasm</location>
    </subcellularLocation>
</comment>
<reference evidence="13" key="1">
    <citation type="journal article" date="2022" name="bioRxiv">
        <title>Sequencing and chromosome-scale assembly of the giantPleurodeles waltlgenome.</title>
        <authorList>
            <person name="Brown T."/>
            <person name="Elewa A."/>
            <person name="Iarovenko S."/>
            <person name="Subramanian E."/>
            <person name="Araus A.J."/>
            <person name="Petzold A."/>
            <person name="Susuki M."/>
            <person name="Suzuki K.-i.T."/>
            <person name="Hayashi T."/>
            <person name="Toyoda A."/>
            <person name="Oliveira C."/>
            <person name="Osipova E."/>
            <person name="Leigh N.D."/>
            <person name="Simon A."/>
            <person name="Yun M.H."/>
        </authorList>
    </citation>
    <scope>NUCLEOTIDE SEQUENCE</scope>
    <source>
        <strain evidence="13">20211129_DDA</strain>
        <tissue evidence="13">Liver</tissue>
    </source>
</reference>
<feature type="active site" evidence="9">
    <location>
        <position position="347"/>
    </location>
</feature>
<keyword evidence="5 8" id="KW-0378">Hydrolase</keyword>